<dbReference type="Pfam" id="PF13385">
    <property type="entry name" value="Laminin_G_3"/>
    <property type="match status" value="1"/>
</dbReference>
<keyword evidence="4" id="KW-1185">Reference proteome</keyword>
<dbReference type="eggNOG" id="KOG1217">
    <property type="taxonomic scope" value="Eukaryota"/>
</dbReference>
<dbReference type="InParanoid" id="A7SC95"/>
<dbReference type="SMART" id="SM00214">
    <property type="entry name" value="VWC"/>
    <property type="match status" value="3"/>
</dbReference>
<accession>A7SC95</accession>
<dbReference type="InterPro" id="IPR013320">
    <property type="entry name" value="ConA-like_dom_sf"/>
</dbReference>
<protein>
    <recommendedName>
        <fullName evidence="2">VWFC domain-containing protein</fullName>
    </recommendedName>
</protein>
<dbReference type="InterPro" id="IPR001007">
    <property type="entry name" value="VWF_dom"/>
</dbReference>
<dbReference type="Proteomes" id="UP000001593">
    <property type="component" value="Unassembled WGS sequence"/>
</dbReference>
<dbReference type="OMA" id="HPSNDSC"/>
<dbReference type="CDD" id="cd19941">
    <property type="entry name" value="TIL"/>
    <property type="match status" value="1"/>
</dbReference>
<name>A7SC95_NEMVE</name>
<gene>
    <name evidence="3" type="ORF">NEMVEDRAFT_v1g244261</name>
</gene>
<dbReference type="PROSITE" id="PS50184">
    <property type="entry name" value="VWFC_2"/>
    <property type="match status" value="2"/>
</dbReference>
<dbReference type="Pfam" id="PF01826">
    <property type="entry name" value="TIL"/>
    <property type="match status" value="1"/>
</dbReference>
<dbReference type="SUPFAM" id="SSF57603">
    <property type="entry name" value="FnI-like domain"/>
    <property type="match status" value="3"/>
</dbReference>
<feature type="domain" description="VWFC" evidence="2">
    <location>
        <begin position="405"/>
        <end position="476"/>
    </location>
</feature>
<dbReference type="Pfam" id="PF00093">
    <property type="entry name" value="VWC"/>
    <property type="match status" value="2"/>
</dbReference>
<dbReference type="eggNOG" id="KOG1216">
    <property type="taxonomic scope" value="Eukaryota"/>
</dbReference>
<evidence type="ECO:0000313" key="4">
    <source>
        <dbReference type="Proteomes" id="UP000001593"/>
    </source>
</evidence>
<dbReference type="Gene3D" id="2.10.70.10">
    <property type="entry name" value="Complement Module, domain 1"/>
    <property type="match status" value="4"/>
</dbReference>
<dbReference type="AlphaFoldDB" id="A7SC95"/>
<dbReference type="SUPFAM" id="SSF49899">
    <property type="entry name" value="Concanavalin A-like lectins/glucanases"/>
    <property type="match status" value="1"/>
</dbReference>
<dbReference type="HOGENOM" id="CLU_479228_0_0_1"/>
<dbReference type="InterPro" id="IPR036084">
    <property type="entry name" value="Ser_inhib-like_sf"/>
</dbReference>
<dbReference type="Gene3D" id="2.10.25.10">
    <property type="entry name" value="Laminin"/>
    <property type="match status" value="1"/>
</dbReference>
<evidence type="ECO:0000259" key="2">
    <source>
        <dbReference type="PROSITE" id="PS50184"/>
    </source>
</evidence>
<evidence type="ECO:0000313" key="3">
    <source>
        <dbReference type="EMBL" id="EDO38646.1"/>
    </source>
</evidence>
<dbReference type="Gene3D" id="2.60.120.200">
    <property type="match status" value="1"/>
</dbReference>
<feature type="domain" description="VWFC" evidence="2">
    <location>
        <begin position="294"/>
        <end position="357"/>
    </location>
</feature>
<sequence length="569" mass="62591">MAVLARNAVLLLLIIVSWTKANDLPKEINLFTEVGLPNALPTGVSSAVGHHSNTPAYRFSDQTGHLISGQSGMDAARRVIETSHDFIVSAWCKVNEMSRFGKNTIISISSDNGQQLFFFFAVSSDWQTSRLNIEFTFISSKGSMETIKVTTRRSVDFKTWHKVSMRVQDQEKLIRFYLDDEMVDVRKFGYSFSVLPSNAQLRLAQVYEILMEGTAEIGQRFKGNLQDVKIILGISQGACPTPSMSPVGYRCQCPSVGGDGCTMDGRGYANGQQWTKDQCNTCQCKCQCPSVGGDGCTMDGRGYANGQQWTKDQCNTCQCKKGNVFCVHTCPVCKDGDKVRLHGDKWHPSNDSCSSCRCECQCPSVGGDGCTMDGRGYANGQQWTKDQCNTCQCKKGNVFCVHTCPVCKDGDKVRLHGDKWHPSNDSCSSCRCEMGKITCSPPVCPQPKCASKQTPDRTPYSGETVTLPGTCCPICKEDQCKPIGKEYNKCGCARTCQNHHLRDPCDGQCSEGCFCPRGLVMNEDGKCGSPSTCKCSYKGRVFKPGQFYSATPCKFCICLMGYMHCNSLC</sequence>
<feature type="chain" id="PRO_5002715173" description="VWFC domain-containing protein" evidence="1">
    <location>
        <begin position="22"/>
        <end position="569"/>
    </location>
</feature>
<dbReference type="EMBL" id="DS469622">
    <property type="protein sequence ID" value="EDO38646.1"/>
    <property type="molecule type" value="Genomic_DNA"/>
</dbReference>
<organism evidence="3 4">
    <name type="scientific">Nematostella vectensis</name>
    <name type="common">Starlet sea anemone</name>
    <dbReference type="NCBI Taxonomy" id="45351"/>
    <lineage>
        <taxon>Eukaryota</taxon>
        <taxon>Metazoa</taxon>
        <taxon>Cnidaria</taxon>
        <taxon>Anthozoa</taxon>
        <taxon>Hexacorallia</taxon>
        <taxon>Actiniaria</taxon>
        <taxon>Edwardsiidae</taxon>
        <taxon>Nematostella</taxon>
    </lineage>
</organism>
<feature type="signal peptide" evidence="1">
    <location>
        <begin position="1"/>
        <end position="21"/>
    </location>
</feature>
<dbReference type="InterPro" id="IPR052624">
    <property type="entry name" value="CRIM1"/>
</dbReference>
<dbReference type="InterPro" id="IPR002919">
    <property type="entry name" value="TIL_dom"/>
</dbReference>
<dbReference type="PANTHER" id="PTHR46439">
    <property type="entry name" value="CYSTEINE-RICH MOTOR NEURON 1 PROTEIN"/>
    <property type="match status" value="1"/>
</dbReference>
<proteinExistence type="predicted"/>
<evidence type="ECO:0000256" key="1">
    <source>
        <dbReference type="SAM" id="SignalP"/>
    </source>
</evidence>
<dbReference type="PANTHER" id="PTHR46439:SF1">
    <property type="entry name" value="CYSTEINE-RICH MOTOR NEURON 1 PROTEIN"/>
    <property type="match status" value="1"/>
</dbReference>
<reference evidence="3 4" key="1">
    <citation type="journal article" date="2007" name="Science">
        <title>Sea anemone genome reveals ancestral eumetazoan gene repertoire and genomic organization.</title>
        <authorList>
            <person name="Putnam N.H."/>
            <person name="Srivastava M."/>
            <person name="Hellsten U."/>
            <person name="Dirks B."/>
            <person name="Chapman J."/>
            <person name="Salamov A."/>
            <person name="Terry A."/>
            <person name="Shapiro H."/>
            <person name="Lindquist E."/>
            <person name="Kapitonov V.V."/>
            <person name="Jurka J."/>
            <person name="Genikhovich G."/>
            <person name="Grigoriev I.V."/>
            <person name="Lucas S.M."/>
            <person name="Steele R.E."/>
            <person name="Finnerty J.R."/>
            <person name="Technau U."/>
            <person name="Martindale M.Q."/>
            <person name="Rokhsar D.S."/>
        </authorList>
    </citation>
    <scope>NUCLEOTIDE SEQUENCE [LARGE SCALE GENOMIC DNA]</scope>
    <source>
        <strain evidence="4">CH2 X CH6</strain>
    </source>
</reference>
<dbReference type="SUPFAM" id="SSF57567">
    <property type="entry name" value="Serine protease inhibitors"/>
    <property type="match status" value="1"/>
</dbReference>
<keyword evidence="1" id="KW-0732">Signal</keyword>